<dbReference type="Pfam" id="PF00270">
    <property type="entry name" value="DEAD"/>
    <property type="match status" value="1"/>
</dbReference>
<keyword evidence="36" id="KW-0804">Transcription</keyword>
<keyword evidence="20" id="KW-0547">Nucleotide-binding</keyword>
<dbReference type="FunFam" id="3.40.50.300:FF:000739">
    <property type="entry name" value="Putative ATP-dependent RNA helicase DHX36"/>
    <property type="match status" value="1"/>
</dbReference>
<dbReference type="GO" id="GO:0002151">
    <property type="term" value="F:G-quadruplex RNA binding"/>
    <property type="evidence" value="ECO:0007669"/>
    <property type="project" value="TreeGrafter"/>
</dbReference>
<keyword evidence="37" id="KW-0539">Nucleus</keyword>
<evidence type="ECO:0000256" key="22">
    <source>
        <dbReference type="ARBA" id="ARBA00022801"/>
    </source>
</evidence>
<dbReference type="GO" id="GO:0003678">
    <property type="term" value="F:DNA helicase activity"/>
    <property type="evidence" value="ECO:0007669"/>
    <property type="project" value="TreeGrafter"/>
</dbReference>
<evidence type="ECO:0000256" key="37">
    <source>
        <dbReference type="ARBA" id="ARBA00023242"/>
    </source>
</evidence>
<accession>A0AAN8QNR5</accession>
<evidence type="ECO:0000256" key="7">
    <source>
        <dbReference type="ARBA" id="ARBA00004489"/>
    </source>
</evidence>
<evidence type="ECO:0000256" key="11">
    <source>
        <dbReference type="ARBA" id="ARBA00022448"/>
    </source>
</evidence>
<feature type="domain" description="Helicase ATP-binding" evidence="44">
    <location>
        <begin position="265"/>
        <end position="435"/>
    </location>
</feature>
<keyword evidence="33" id="KW-0238">DNA-binding</keyword>
<evidence type="ECO:0000256" key="8">
    <source>
        <dbReference type="ARBA" id="ARBA00004514"/>
    </source>
</evidence>
<dbReference type="PROSITE" id="PS51192">
    <property type="entry name" value="HELICASE_ATP_BIND_1"/>
    <property type="match status" value="1"/>
</dbReference>
<evidence type="ECO:0000256" key="35">
    <source>
        <dbReference type="ARBA" id="ARBA00023159"/>
    </source>
</evidence>
<keyword evidence="21" id="KW-0221">Differentiation</keyword>
<feature type="compositionally biased region" description="Basic and acidic residues" evidence="43">
    <location>
        <begin position="127"/>
        <end position="138"/>
    </location>
</feature>
<keyword evidence="32" id="KW-0051">Antiviral defense</keyword>
<dbReference type="Proteomes" id="UP001356427">
    <property type="component" value="Unassembled WGS sequence"/>
</dbReference>
<feature type="region of interest" description="Disordered" evidence="43">
    <location>
        <begin position="116"/>
        <end position="211"/>
    </location>
</feature>
<sequence length="1069" mass="121556">MSYGGYGGRGGRRGGGRGGRGFGRDGSRERWDRLAGSSGGGHPRNTESESREDRGERGGRGGGPNRPPPHLKGREIGLWYAKWGGLKRKENERKSRAVVQMDESREQHITNLLNTVQRGPTCPGSAREAHPSTSDHWRSAPSAPDRGGHCYFDGDEPSQDVLKMEFKQEKKKDEERPVQNTPLTSQRYFPQDVLKAEPQEEREEKKERRGKDKDLEYLFQEVVRENALDQQLKRDLERKRADSKYLDMLKFREKLPSFGKKEELVELIRSSQVLVVSGETGCGKTTQVTQFILDDYIERGMGSVCRVVCTQPRRISAISVAERVAAERAESVGDGNSCGYQIRLQSRLPRKQGSVLYCTTGIILQWLRSSPLLSTISHLVLDEIHERNLHSDVLLIIVKDLLRVRQDLKVILMSATLNAEKFSKYFDNCPMIHIPGMTFPVQEFLLEDVLEMIRYRPQKQERRPRWKRGFMQGHNSRPEKEQKEAEYKESWPCYARTLRDKYSDSTIDVLEMMDEDDKIDLELIVQLIRHIVLSQEEGAILVFLPGWDNISGLNDLLMAQQMFKSDGFVIIPLHSLMPTVTQTSVFKRPPPGVRKIVIATNIAETSITIDDVVFVIDGGKIKETHFDTQNNISTMTAEWVSLANAKQRRGRAGRVCPGKCYHLYNGLRASLLDAYQLPEIMRTPLEELCLQIKILKLGPIAEFLRKALDPPTEEAITLAITHLMDLNALDRSEALTPLGFHLARLPVEPHIGKLILFGALLGCLDPVLTIAASLSFKDPFFIPMGKEKVADMRRRTLSRDSKSDHLTIIYAFTGWEEAKRRGYKFEREFCWDNFLSANTLQMLHNMKAQFAEHLLGAGFISSKNAKDPDSNINSENEKLIKAVIVAGLYPKVAMIKPSGSKKRPVRVYTKTDGKVCIHPKSVNAEETQFNYTWLIYHLKMRTSSIFLYDCTEVSPFSLLFFGGDVTIQMDQDQETIAVDDWIVFQSPARIAHLVKNLKKELDSLLEEKIRSPAPVDWSDRQSKDCAVITAIIDLITTQERPNVNAANTSWRNTAPRGRRQYYSNDDDEY</sequence>
<evidence type="ECO:0000313" key="46">
    <source>
        <dbReference type="EMBL" id="KAK6296392.1"/>
    </source>
</evidence>
<evidence type="ECO:0000256" key="31">
    <source>
        <dbReference type="ARBA" id="ARBA00023015"/>
    </source>
</evidence>
<keyword evidence="28" id="KW-0694">RNA-binding</keyword>
<keyword evidence="27" id="KW-0391">Immunity</keyword>
<dbReference type="EMBL" id="JAGTTL010000032">
    <property type="protein sequence ID" value="KAK6296392.1"/>
    <property type="molecule type" value="Genomic_DNA"/>
</dbReference>
<evidence type="ECO:0000256" key="12">
    <source>
        <dbReference type="ARBA" id="ARBA00022454"/>
    </source>
</evidence>
<evidence type="ECO:0000259" key="44">
    <source>
        <dbReference type="PROSITE" id="PS51192"/>
    </source>
</evidence>
<dbReference type="GO" id="GO:0006417">
    <property type="term" value="P:regulation of translation"/>
    <property type="evidence" value="ECO:0007669"/>
    <property type="project" value="UniProtKB-KW"/>
</dbReference>
<feature type="compositionally biased region" description="Basic and acidic residues" evidence="43">
    <location>
        <begin position="44"/>
        <end position="59"/>
    </location>
</feature>
<comment type="subcellular location">
    <subcellularLocation>
        <location evidence="7">Cell projection</location>
        <location evidence="7">Axon</location>
    </subcellularLocation>
    <subcellularLocation>
        <location evidence="4">Cell projection</location>
        <location evidence="4">Dendrite</location>
    </subcellularLocation>
    <subcellularLocation>
        <location evidence="9">Chromosome</location>
        <location evidence="9">Telomere</location>
    </subcellularLocation>
    <subcellularLocation>
        <location evidence="3">Cytoplasm</location>
        <location evidence="3">Stress granule</location>
    </subcellularLocation>
    <subcellularLocation>
        <location evidence="8">Cytoplasm</location>
        <location evidence="8">Cytosol</location>
    </subcellularLocation>
    <subcellularLocation>
        <location evidence="2">Mitochondrion</location>
    </subcellularLocation>
    <subcellularLocation>
        <location evidence="5">Nucleus speckle</location>
    </subcellularLocation>
    <subcellularLocation>
        <location evidence="6">Perikaryon</location>
    </subcellularLocation>
</comment>
<dbReference type="GO" id="GO:0016607">
    <property type="term" value="C:nuclear speck"/>
    <property type="evidence" value="ECO:0007669"/>
    <property type="project" value="UniProtKB-SubCell"/>
</dbReference>
<keyword evidence="14" id="KW-0963">Cytoplasm</keyword>
<proteinExistence type="predicted"/>
<dbReference type="InterPro" id="IPR014001">
    <property type="entry name" value="Helicase_ATP-bd"/>
</dbReference>
<dbReference type="PROSITE" id="PS00690">
    <property type="entry name" value="DEAH_ATP_HELICASE"/>
    <property type="match status" value="1"/>
</dbReference>
<evidence type="ECO:0000256" key="20">
    <source>
        <dbReference type="ARBA" id="ARBA00022741"/>
    </source>
</evidence>
<feature type="compositionally biased region" description="Basic and acidic residues" evidence="43">
    <location>
        <begin position="162"/>
        <end position="177"/>
    </location>
</feature>
<name>A0AAN8QNR5_9TELE</name>
<dbReference type="Pfam" id="PF07717">
    <property type="entry name" value="OB_NTP_bind"/>
    <property type="match status" value="1"/>
</dbReference>
<evidence type="ECO:0000313" key="47">
    <source>
        <dbReference type="Proteomes" id="UP001356427"/>
    </source>
</evidence>
<keyword evidence="26" id="KW-0810">Translation regulation</keyword>
<dbReference type="GO" id="GO:0000781">
    <property type="term" value="C:chromosome, telomeric region"/>
    <property type="evidence" value="ECO:0007669"/>
    <property type="project" value="UniProtKB-SubCell"/>
</dbReference>
<dbReference type="Gene3D" id="3.40.50.300">
    <property type="entry name" value="P-loop containing nucleotide triphosphate hydrolases"/>
    <property type="match status" value="2"/>
</dbReference>
<dbReference type="FunFam" id="3.40.50.300:FF:000670">
    <property type="entry name" value="Putative ATP-dependent RNA helicase DHX36"/>
    <property type="match status" value="1"/>
</dbReference>
<keyword evidence="17" id="KW-0399">Innate immunity</keyword>
<protein>
    <recommendedName>
        <fullName evidence="40">ATP-dependent DNA/RNA helicase DHX36</fullName>
        <ecNumber evidence="10">3.6.4.13</ecNumber>
    </recommendedName>
    <alternativeName>
        <fullName evidence="42">DEAD/H box polypeptide 36</fullName>
    </alternativeName>
    <alternativeName>
        <fullName evidence="41">MLE-like protein 1</fullName>
    </alternativeName>
</protein>
<keyword evidence="19" id="KW-0677">Repeat</keyword>
<dbReference type="PANTHER" id="PTHR18934:SF237">
    <property type="entry name" value="ATP-DEPENDENT DNA_RNA HELICASE DHX36"/>
    <property type="match status" value="1"/>
</dbReference>
<evidence type="ECO:0000256" key="4">
    <source>
        <dbReference type="ARBA" id="ARBA00004279"/>
    </source>
</evidence>
<keyword evidence="25" id="KW-0460">Magnesium</keyword>
<dbReference type="EC" id="3.6.4.13" evidence="10"/>
<dbReference type="GO" id="GO:0045087">
    <property type="term" value="P:innate immune response"/>
    <property type="evidence" value="ECO:0007669"/>
    <property type="project" value="UniProtKB-KW"/>
</dbReference>
<dbReference type="SUPFAM" id="SSF52540">
    <property type="entry name" value="P-loop containing nucleoside triphosphate hydrolases"/>
    <property type="match status" value="1"/>
</dbReference>
<feature type="compositionally biased region" description="Polar residues" evidence="43">
    <location>
        <begin position="178"/>
        <end position="188"/>
    </location>
</feature>
<dbReference type="GO" id="GO:0030425">
    <property type="term" value="C:dendrite"/>
    <property type="evidence" value="ECO:0007669"/>
    <property type="project" value="UniProtKB-SubCell"/>
</dbReference>
<evidence type="ECO:0000256" key="32">
    <source>
        <dbReference type="ARBA" id="ARBA00023118"/>
    </source>
</evidence>
<keyword evidence="16" id="KW-0597">Phosphoprotein</keyword>
<evidence type="ECO:0000256" key="29">
    <source>
        <dbReference type="ARBA" id="ARBA00022895"/>
    </source>
</evidence>
<keyword evidence="18" id="KW-0479">Metal-binding</keyword>
<evidence type="ECO:0000256" key="5">
    <source>
        <dbReference type="ARBA" id="ARBA00004324"/>
    </source>
</evidence>
<feature type="domain" description="Helicase C-terminal" evidence="45">
    <location>
        <begin position="526"/>
        <end position="696"/>
    </location>
</feature>
<dbReference type="SMART" id="SM00487">
    <property type="entry name" value="DEXDc"/>
    <property type="match status" value="1"/>
</dbReference>
<dbReference type="GO" id="GO:0030424">
    <property type="term" value="C:axon"/>
    <property type="evidence" value="ECO:0007669"/>
    <property type="project" value="UniProtKB-SubCell"/>
</dbReference>
<keyword evidence="24" id="KW-0067">ATP-binding</keyword>
<evidence type="ECO:0000256" key="15">
    <source>
        <dbReference type="ARBA" id="ARBA00022491"/>
    </source>
</evidence>
<dbReference type="GO" id="GO:0005524">
    <property type="term" value="F:ATP binding"/>
    <property type="evidence" value="ECO:0007669"/>
    <property type="project" value="UniProtKB-KW"/>
</dbReference>
<dbReference type="GO" id="GO:0010494">
    <property type="term" value="C:cytoplasmic stress granule"/>
    <property type="evidence" value="ECO:0007669"/>
    <property type="project" value="UniProtKB-SubCell"/>
</dbReference>
<keyword evidence="15" id="KW-0678">Repressor</keyword>
<evidence type="ECO:0000256" key="2">
    <source>
        <dbReference type="ARBA" id="ARBA00004173"/>
    </source>
</evidence>
<keyword evidence="30" id="KW-0007">Acetylation</keyword>
<evidence type="ECO:0000256" key="36">
    <source>
        <dbReference type="ARBA" id="ARBA00023163"/>
    </source>
</evidence>
<keyword evidence="35" id="KW-0010">Activator</keyword>
<keyword evidence="23" id="KW-0347">Helicase</keyword>
<evidence type="ECO:0000256" key="17">
    <source>
        <dbReference type="ARBA" id="ARBA00022588"/>
    </source>
</evidence>
<evidence type="ECO:0000256" key="19">
    <source>
        <dbReference type="ARBA" id="ARBA00022737"/>
    </source>
</evidence>
<feature type="compositionally biased region" description="Basic and acidic residues" evidence="43">
    <location>
        <begin position="22"/>
        <end position="33"/>
    </location>
</feature>
<dbReference type="CDD" id="cd18791">
    <property type="entry name" value="SF2_C_RHA"/>
    <property type="match status" value="1"/>
</dbReference>
<evidence type="ECO:0000256" key="43">
    <source>
        <dbReference type="SAM" id="MobiDB-lite"/>
    </source>
</evidence>
<evidence type="ECO:0000256" key="1">
    <source>
        <dbReference type="ARBA" id="ARBA00001946"/>
    </source>
</evidence>
<evidence type="ECO:0000256" key="38">
    <source>
        <dbReference type="ARBA" id="ARBA00023273"/>
    </source>
</evidence>
<feature type="compositionally biased region" description="Basic and acidic residues" evidence="43">
    <location>
        <begin position="194"/>
        <end position="211"/>
    </location>
</feature>
<keyword evidence="13" id="KW-0217">Developmental protein</keyword>
<evidence type="ECO:0000256" key="24">
    <source>
        <dbReference type="ARBA" id="ARBA00022840"/>
    </source>
</evidence>
<gene>
    <name evidence="46" type="ORF">J4Q44_G00325340</name>
</gene>
<organism evidence="46 47">
    <name type="scientific">Coregonus suidteri</name>
    <dbReference type="NCBI Taxonomy" id="861788"/>
    <lineage>
        <taxon>Eukaryota</taxon>
        <taxon>Metazoa</taxon>
        <taxon>Chordata</taxon>
        <taxon>Craniata</taxon>
        <taxon>Vertebrata</taxon>
        <taxon>Euteleostomi</taxon>
        <taxon>Actinopterygii</taxon>
        <taxon>Neopterygii</taxon>
        <taxon>Teleostei</taxon>
        <taxon>Protacanthopterygii</taxon>
        <taxon>Salmoniformes</taxon>
        <taxon>Salmonidae</taxon>
        <taxon>Coregoninae</taxon>
        <taxon>Coregonus</taxon>
    </lineage>
</organism>
<dbReference type="AlphaFoldDB" id="A0AAN8QNR5"/>
<dbReference type="InterPro" id="IPR002464">
    <property type="entry name" value="DNA/RNA_helicase_DEAH_CS"/>
</dbReference>
<evidence type="ECO:0000256" key="25">
    <source>
        <dbReference type="ARBA" id="ARBA00022842"/>
    </source>
</evidence>
<evidence type="ECO:0000256" key="30">
    <source>
        <dbReference type="ARBA" id="ARBA00022990"/>
    </source>
</evidence>
<dbReference type="InterPro" id="IPR027417">
    <property type="entry name" value="P-loop_NTPase"/>
</dbReference>
<evidence type="ECO:0000256" key="33">
    <source>
        <dbReference type="ARBA" id="ARBA00023125"/>
    </source>
</evidence>
<evidence type="ECO:0000256" key="23">
    <source>
        <dbReference type="ARBA" id="ARBA00022806"/>
    </source>
</evidence>
<keyword evidence="11" id="KW-0813">Transport</keyword>
<feature type="region of interest" description="Disordered" evidence="43">
    <location>
        <begin position="1046"/>
        <end position="1069"/>
    </location>
</feature>
<dbReference type="Pfam" id="PF00271">
    <property type="entry name" value="Helicase_C"/>
    <property type="match status" value="1"/>
</dbReference>
<dbReference type="InterPro" id="IPR048333">
    <property type="entry name" value="HA2_WH"/>
</dbReference>
<dbReference type="GO" id="GO:0043204">
    <property type="term" value="C:perikaryon"/>
    <property type="evidence" value="ECO:0007669"/>
    <property type="project" value="UniProtKB-SubCell"/>
</dbReference>
<keyword evidence="12" id="KW-0158">Chromosome</keyword>
<dbReference type="Pfam" id="PF04408">
    <property type="entry name" value="WHD_HA2"/>
    <property type="match status" value="1"/>
</dbReference>
<comment type="cofactor">
    <cofactor evidence="1">
        <name>Mg(2+)</name>
        <dbReference type="ChEBI" id="CHEBI:18420"/>
    </cofactor>
</comment>
<dbReference type="PROSITE" id="PS51194">
    <property type="entry name" value="HELICASE_CTER"/>
    <property type="match status" value="1"/>
</dbReference>
<keyword evidence="38" id="KW-0966">Cell projection</keyword>
<dbReference type="GO" id="GO:0051880">
    <property type="term" value="F:G-quadruplex DNA binding"/>
    <property type="evidence" value="ECO:0007669"/>
    <property type="project" value="TreeGrafter"/>
</dbReference>
<dbReference type="GO" id="GO:0003724">
    <property type="term" value="F:RNA helicase activity"/>
    <property type="evidence" value="ECO:0007669"/>
    <property type="project" value="UniProtKB-EC"/>
</dbReference>
<dbReference type="FunFam" id="1.20.120.1080:FF:000002">
    <property type="entry name" value="Putative ATP-dependent RNA helicase DHX36"/>
    <property type="match status" value="1"/>
</dbReference>
<evidence type="ECO:0000256" key="39">
    <source>
        <dbReference type="ARBA" id="ARBA00047984"/>
    </source>
</evidence>
<dbReference type="Gene3D" id="1.20.120.1080">
    <property type="match status" value="1"/>
</dbReference>
<evidence type="ECO:0000256" key="40">
    <source>
        <dbReference type="ARBA" id="ARBA00069921"/>
    </source>
</evidence>
<dbReference type="InterPro" id="IPR011545">
    <property type="entry name" value="DEAD/DEAH_box_helicase_dom"/>
</dbReference>
<keyword evidence="31" id="KW-0805">Transcription regulation</keyword>
<evidence type="ECO:0000256" key="21">
    <source>
        <dbReference type="ARBA" id="ARBA00022782"/>
    </source>
</evidence>
<evidence type="ECO:0000256" key="16">
    <source>
        <dbReference type="ARBA" id="ARBA00022553"/>
    </source>
</evidence>
<dbReference type="GO" id="GO:0005739">
    <property type="term" value="C:mitochondrion"/>
    <property type="evidence" value="ECO:0007669"/>
    <property type="project" value="UniProtKB-SubCell"/>
</dbReference>
<keyword evidence="34" id="KW-0496">Mitochondrion</keyword>
<evidence type="ECO:0000256" key="13">
    <source>
        <dbReference type="ARBA" id="ARBA00022473"/>
    </source>
</evidence>
<dbReference type="GO" id="GO:0030154">
    <property type="term" value="P:cell differentiation"/>
    <property type="evidence" value="ECO:0007669"/>
    <property type="project" value="UniProtKB-KW"/>
</dbReference>
<dbReference type="Pfam" id="PF26026">
    <property type="entry name" value="RNA_hel_CTD"/>
    <property type="match status" value="1"/>
</dbReference>
<evidence type="ECO:0000256" key="14">
    <source>
        <dbReference type="ARBA" id="ARBA00022490"/>
    </source>
</evidence>
<evidence type="ECO:0000256" key="34">
    <source>
        <dbReference type="ARBA" id="ARBA00023128"/>
    </source>
</evidence>
<evidence type="ECO:0000256" key="26">
    <source>
        <dbReference type="ARBA" id="ARBA00022845"/>
    </source>
</evidence>
<dbReference type="PANTHER" id="PTHR18934">
    <property type="entry name" value="ATP-DEPENDENT RNA HELICASE"/>
    <property type="match status" value="1"/>
</dbReference>
<evidence type="ECO:0000256" key="42">
    <source>
        <dbReference type="ARBA" id="ARBA00083335"/>
    </source>
</evidence>
<keyword evidence="29" id="KW-0779">Telomere</keyword>
<evidence type="ECO:0000256" key="41">
    <source>
        <dbReference type="ARBA" id="ARBA00076143"/>
    </source>
</evidence>
<evidence type="ECO:0000256" key="10">
    <source>
        <dbReference type="ARBA" id="ARBA00012552"/>
    </source>
</evidence>
<dbReference type="SMART" id="SM00490">
    <property type="entry name" value="HELICc"/>
    <property type="match status" value="1"/>
</dbReference>
<evidence type="ECO:0000256" key="9">
    <source>
        <dbReference type="ARBA" id="ARBA00004574"/>
    </source>
</evidence>
<evidence type="ECO:0000259" key="45">
    <source>
        <dbReference type="PROSITE" id="PS51194"/>
    </source>
</evidence>
<dbReference type="InterPro" id="IPR011709">
    <property type="entry name" value="DEAD-box_helicase_OB_fold"/>
</dbReference>
<evidence type="ECO:0000256" key="3">
    <source>
        <dbReference type="ARBA" id="ARBA00004210"/>
    </source>
</evidence>
<evidence type="ECO:0000256" key="18">
    <source>
        <dbReference type="ARBA" id="ARBA00022723"/>
    </source>
</evidence>
<keyword evidence="22" id="KW-0378">Hydrolase</keyword>
<comment type="caution">
    <text evidence="46">The sequence shown here is derived from an EMBL/GenBank/DDBJ whole genome shotgun (WGS) entry which is preliminary data.</text>
</comment>
<evidence type="ECO:0000256" key="28">
    <source>
        <dbReference type="ARBA" id="ARBA00022884"/>
    </source>
</evidence>
<dbReference type="InterPro" id="IPR001650">
    <property type="entry name" value="Helicase_C-like"/>
</dbReference>
<dbReference type="Pfam" id="PF21010">
    <property type="entry name" value="HA2_C"/>
    <property type="match status" value="1"/>
</dbReference>
<dbReference type="SMART" id="SM00847">
    <property type="entry name" value="HA2"/>
    <property type="match status" value="1"/>
</dbReference>
<keyword evidence="47" id="KW-1185">Reference proteome</keyword>
<evidence type="ECO:0000256" key="27">
    <source>
        <dbReference type="ARBA" id="ARBA00022859"/>
    </source>
</evidence>
<dbReference type="GO" id="GO:0016787">
    <property type="term" value="F:hydrolase activity"/>
    <property type="evidence" value="ECO:0007669"/>
    <property type="project" value="UniProtKB-KW"/>
</dbReference>
<dbReference type="InterPro" id="IPR059023">
    <property type="entry name" value="RNA_hel_CTD"/>
</dbReference>
<dbReference type="GO" id="GO:0046872">
    <property type="term" value="F:metal ion binding"/>
    <property type="evidence" value="ECO:0007669"/>
    <property type="project" value="UniProtKB-KW"/>
</dbReference>
<dbReference type="GO" id="GO:0051607">
    <property type="term" value="P:defense response to virus"/>
    <property type="evidence" value="ECO:0007669"/>
    <property type="project" value="UniProtKB-KW"/>
</dbReference>
<feature type="region of interest" description="Disordered" evidence="43">
    <location>
        <begin position="1"/>
        <end position="75"/>
    </location>
</feature>
<dbReference type="InterPro" id="IPR007502">
    <property type="entry name" value="Helicase-assoc_dom"/>
</dbReference>
<reference evidence="46 47" key="1">
    <citation type="submission" date="2021-04" db="EMBL/GenBank/DDBJ databases">
        <authorList>
            <person name="De Guttry C."/>
            <person name="Zahm M."/>
            <person name="Klopp C."/>
            <person name="Cabau C."/>
            <person name="Louis A."/>
            <person name="Berthelot C."/>
            <person name="Parey E."/>
            <person name="Roest Crollius H."/>
            <person name="Montfort J."/>
            <person name="Robinson-Rechavi M."/>
            <person name="Bucao C."/>
            <person name="Bouchez O."/>
            <person name="Gislard M."/>
            <person name="Lluch J."/>
            <person name="Milhes M."/>
            <person name="Lampietro C."/>
            <person name="Lopez Roques C."/>
            <person name="Donnadieu C."/>
            <person name="Braasch I."/>
            <person name="Desvignes T."/>
            <person name="Postlethwait J."/>
            <person name="Bobe J."/>
            <person name="Wedekind C."/>
            <person name="Guiguen Y."/>
        </authorList>
    </citation>
    <scope>NUCLEOTIDE SEQUENCE [LARGE SCALE GENOMIC DNA]</scope>
    <source>
        <strain evidence="46">Cs_M1</strain>
        <tissue evidence="46">Blood</tissue>
    </source>
</reference>
<evidence type="ECO:0000256" key="6">
    <source>
        <dbReference type="ARBA" id="ARBA00004484"/>
    </source>
</evidence>
<comment type="catalytic activity">
    <reaction evidence="39">
        <text>ATP + H2O = ADP + phosphate + H(+)</text>
        <dbReference type="Rhea" id="RHEA:13065"/>
        <dbReference type="ChEBI" id="CHEBI:15377"/>
        <dbReference type="ChEBI" id="CHEBI:15378"/>
        <dbReference type="ChEBI" id="CHEBI:30616"/>
        <dbReference type="ChEBI" id="CHEBI:43474"/>
        <dbReference type="ChEBI" id="CHEBI:456216"/>
        <dbReference type="EC" id="3.6.4.13"/>
    </reaction>
</comment>
<dbReference type="GO" id="GO:0005829">
    <property type="term" value="C:cytosol"/>
    <property type="evidence" value="ECO:0007669"/>
    <property type="project" value="UniProtKB-SubCell"/>
</dbReference>